<evidence type="ECO:0000256" key="6">
    <source>
        <dbReference type="ARBA" id="ARBA00022968"/>
    </source>
</evidence>
<dbReference type="AlphaFoldDB" id="A0A1G2G0B4"/>
<keyword evidence="5" id="KW-0256">Endoplasmic reticulum</keyword>
<sequence>MIKRAARVILNAAVYILIIVSIVWGLPQFLSWKLETPYPLAAITSGSMWPALKEGDLVLIKRVGKDEIKKSDIIVWKNERGFTIHRVVALKDKMLVTKGDANFVEDEPVRYENVVGEALTFRGKTARIPYLGFISVMGANILESAN</sequence>
<comment type="function">
    <text evidence="10">Catalytic component of the signal peptidase complex (SPC) which catalyzes the cleavage of N-terminal signal sequences from nascent proteins as they are translocated into the lumen of the endoplasmic reticulum. Specifically cleaves N-terminal signal peptides that contain a hydrophobic alpha-helix (h-region) shorter than 18-20 amino acids.</text>
</comment>
<evidence type="ECO:0000256" key="8">
    <source>
        <dbReference type="ARBA" id="ARBA00023136"/>
    </source>
</evidence>
<dbReference type="CDD" id="cd06530">
    <property type="entry name" value="S26_SPase_I"/>
    <property type="match status" value="1"/>
</dbReference>
<dbReference type="GO" id="GO:0016020">
    <property type="term" value="C:membrane"/>
    <property type="evidence" value="ECO:0007669"/>
    <property type="project" value="UniProtKB-UniRule"/>
</dbReference>
<evidence type="ECO:0000256" key="11">
    <source>
        <dbReference type="NCBIfam" id="TIGR02228"/>
    </source>
</evidence>
<evidence type="ECO:0000256" key="7">
    <source>
        <dbReference type="ARBA" id="ARBA00022989"/>
    </source>
</evidence>
<proteinExistence type="predicted"/>
<keyword evidence="4" id="KW-0378">Hydrolase</keyword>
<comment type="caution">
    <text evidence="13">The sequence shown here is derived from an EMBL/GenBank/DDBJ whole genome shotgun (WGS) entry which is preliminary data.</text>
</comment>
<keyword evidence="8 12" id="KW-0472">Membrane</keyword>
<name>A0A1G2G0B4_9BACT</name>
<evidence type="ECO:0000256" key="3">
    <source>
        <dbReference type="ARBA" id="ARBA00022692"/>
    </source>
</evidence>
<keyword evidence="2" id="KW-0645">Protease</keyword>
<dbReference type="PANTHER" id="PTHR10806">
    <property type="entry name" value="SIGNAL PEPTIDASE COMPLEX CATALYTIC SUBUNIT SEC11"/>
    <property type="match status" value="1"/>
</dbReference>
<evidence type="ECO:0000256" key="1">
    <source>
        <dbReference type="ARBA" id="ARBA00004648"/>
    </source>
</evidence>
<evidence type="ECO:0000256" key="4">
    <source>
        <dbReference type="ARBA" id="ARBA00022801"/>
    </source>
</evidence>
<keyword evidence="7 12" id="KW-1133">Transmembrane helix</keyword>
<keyword evidence="6" id="KW-0735">Signal-anchor</keyword>
<gene>
    <name evidence="13" type="ORF">A2W41_04770</name>
</gene>
<dbReference type="EMBL" id="MHNI01000003">
    <property type="protein sequence ID" value="OGZ43773.1"/>
    <property type="molecule type" value="Genomic_DNA"/>
</dbReference>
<dbReference type="PANTHER" id="PTHR10806:SF6">
    <property type="entry name" value="SIGNAL PEPTIDASE COMPLEX CATALYTIC SUBUNIT SEC11"/>
    <property type="match status" value="1"/>
</dbReference>
<dbReference type="NCBIfam" id="TIGR02228">
    <property type="entry name" value="sigpep_I_arch"/>
    <property type="match status" value="1"/>
</dbReference>
<dbReference type="GO" id="GO:0004252">
    <property type="term" value="F:serine-type endopeptidase activity"/>
    <property type="evidence" value="ECO:0007669"/>
    <property type="project" value="UniProtKB-UniRule"/>
</dbReference>
<evidence type="ECO:0000256" key="12">
    <source>
        <dbReference type="SAM" id="Phobius"/>
    </source>
</evidence>
<evidence type="ECO:0000256" key="2">
    <source>
        <dbReference type="ARBA" id="ARBA00022670"/>
    </source>
</evidence>
<evidence type="ECO:0000256" key="5">
    <source>
        <dbReference type="ARBA" id="ARBA00022824"/>
    </source>
</evidence>
<dbReference type="InterPro" id="IPR036286">
    <property type="entry name" value="LexA/Signal_pep-like_sf"/>
</dbReference>
<dbReference type="InterPro" id="IPR019533">
    <property type="entry name" value="Peptidase_S26"/>
</dbReference>
<dbReference type="InterPro" id="IPR001733">
    <property type="entry name" value="Peptidase_S26B"/>
</dbReference>
<organism evidence="13 14">
    <name type="scientific">Candidatus Ryanbacteria bacterium RIFCSPHIGHO2_01_45_13</name>
    <dbReference type="NCBI Taxonomy" id="1802112"/>
    <lineage>
        <taxon>Bacteria</taxon>
        <taxon>Candidatus Ryaniibacteriota</taxon>
    </lineage>
</organism>
<evidence type="ECO:0000313" key="14">
    <source>
        <dbReference type="Proteomes" id="UP000176700"/>
    </source>
</evidence>
<dbReference type="Gene3D" id="2.10.109.10">
    <property type="entry name" value="Umud Fragment, subunit A"/>
    <property type="match status" value="1"/>
</dbReference>
<dbReference type="SUPFAM" id="SSF51306">
    <property type="entry name" value="LexA/Signal peptidase"/>
    <property type="match status" value="1"/>
</dbReference>
<protein>
    <recommendedName>
        <fullName evidence="9 11">Signal peptidase I</fullName>
        <ecNumber evidence="11">3.4.21.89</ecNumber>
    </recommendedName>
</protein>
<feature type="transmembrane region" description="Helical" evidence="12">
    <location>
        <begin position="12"/>
        <end position="30"/>
    </location>
</feature>
<comment type="subcellular location">
    <subcellularLocation>
        <location evidence="1">Endoplasmic reticulum membrane</location>
        <topology evidence="1">Single-pass type II membrane protein</topology>
    </subcellularLocation>
</comment>
<dbReference type="EC" id="3.4.21.89" evidence="11"/>
<keyword evidence="3 12" id="KW-0812">Transmembrane</keyword>
<dbReference type="InterPro" id="IPR019756">
    <property type="entry name" value="Pept_S26A_signal_pept_1_Ser-AS"/>
</dbReference>
<evidence type="ECO:0000313" key="13">
    <source>
        <dbReference type="EMBL" id="OGZ43773.1"/>
    </source>
</evidence>
<dbReference type="GO" id="GO:0006465">
    <property type="term" value="P:signal peptide processing"/>
    <property type="evidence" value="ECO:0007669"/>
    <property type="project" value="UniProtKB-UniRule"/>
</dbReference>
<accession>A0A1G2G0B4</accession>
<dbReference type="Proteomes" id="UP000176700">
    <property type="component" value="Unassembled WGS sequence"/>
</dbReference>
<evidence type="ECO:0000256" key="9">
    <source>
        <dbReference type="ARBA" id="ARBA00033305"/>
    </source>
</evidence>
<reference evidence="13 14" key="1">
    <citation type="journal article" date="2016" name="Nat. Commun.">
        <title>Thousands of microbial genomes shed light on interconnected biogeochemical processes in an aquifer system.</title>
        <authorList>
            <person name="Anantharaman K."/>
            <person name="Brown C.T."/>
            <person name="Hug L.A."/>
            <person name="Sharon I."/>
            <person name="Castelle C.J."/>
            <person name="Probst A.J."/>
            <person name="Thomas B.C."/>
            <person name="Singh A."/>
            <person name="Wilkins M.J."/>
            <person name="Karaoz U."/>
            <person name="Brodie E.L."/>
            <person name="Williams K.H."/>
            <person name="Hubbard S.S."/>
            <person name="Banfield J.F."/>
        </authorList>
    </citation>
    <scope>NUCLEOTIDE SEQUENCE [LARGE SCALE GENOMIC DNA]</scope>
</reference>
<dbReference type="PRINTS" id="PR00728">
    <property type="entry name" value="SIGNALPTASE"/>
</dbReference>
<evidence type="ECO:0000256" key="10">
    <source>
        <dbReference type="ARBA" id="ARBA00045533"/>
    </source>
</evidence>
<dbReference type="PROSITE" id="PS00501">
    <property type="entry name" value="SPASE_I_1"/>
    <property type="match status" value="1"/>
</dbReference>
<dbReference type="GO" id="GO:0009003">
    <property type="term" value="F:signal peptidase activity"/>
    <property type="evidence" value="ECO:0007669"/>
    <property type="project" value="UniProtKB-EC"/>
</dbReference>